<evidence type="ECO:0000256" key="1">
    <source>
        <dbReference type="ARBA" id="ARBA00001554"/>
    </source>
</evidence>
<dbReference type="Proteomes" id="UP001152797">
    <property type="component" value="Unassembled WGS sequence"/>
</dbReference>
<reference evidence="7" key="1">
    <citation type="submission" date="2022-10" db="EMBL/GenBank/DDBJ databases">
        <authorList>
            <person name="Chen Y."/>
            <person name="Dougan E. K."/>
            <person name="Chan C."/>
            <person name="Rhodes N."/>
            <person name="Thang M."/>
        </authorList>
    </citation>
    <scope>NUCLEOTIDE SEQUENCE</scope>
</reference>
<name>A0A9P1FH64_9DINO</name>
<evidence type="ECO:0000313" key="7">
    <source>
        <dbReference type="EMBL" id="CAI3975846.1"/>
    </source>
</evidence>
<dbReference type="EMBL" id="CAMXCT030000225">
    <property type="protein sequence ID" value="CAL4763158.1"/>
    <property type="molecule type" value="Genomic_DNA"/>
</dbReference>
<comment type="caution">
    <text evidence="7">The sequence shown here is derived from an EMBL/GenBank/DDBJ whole genome shotgun (WGS) entry which is preliminary data.</text>
</comment>
<organism evidence="7">
    <name type="scientific">Cladocopium goreaui</name>
    <dbReference type="NCBI Taxonomy" id="2562237"/>
    <lineage>
        <taxon>Eukaryota</taxon>
        <taxon>Sar</taxon>
        <taxon>Alveolata</taxon>
        <taxon>Dinophyceae</taxon>
        <taxon>Suessiales</taxon>
        <taxon>Symbiodiniaceae</taxon>
        <taxon>Cladocopium</taxon>
    </lineage>
</organism>
<dbReference type="EC" id="4.2.1.96" evidence="3"/>
<accession>A0A9P1FH64</accession>
<dbReference type="PANTHER" id="PTHR12599:SF0">
    <property type="entry name" value="PTERIN-4-ALPHA-CARBINOLAMINE DEHYDRATASE"/>
    <property type="match status" value="1"/>
</dbReference>
<evidence type="ECO:0000313" key="9">
    <source>
        <dbReference type="Proteomes" id="UP001152797"/>
    </source>
</evidence>
<evidence type="ECO:0000256" key="2">
    <source>
        <dbReference type="ARBA" id="ARBA00006472"/>
    </source>
</evidence>
<protein>
    <recommendedName>
        <fullName evidence="3">4a-hydroxytetrahydrobiopterin dehydratase</fullName>
        <ecNumber evidence="3">4.2.1.96</ecNumber>
    </recommendedName>
    <alternativeName>
        <fullName evidence="5">4-alpha-hydroxy-tetrahydropterin dehydratase</fullName>
    </alternativeName>
</protein>
<dbReference type="PANTHER" id="PTHR12599">
    <property type="entry name" value="PTERIN-4-ALPHA-CARBINOLAMINE DEHYDRATASE"/>
    <property type="match status" value="1"/>
</dbReference>
<sequence length="663" mass="73757">MVLVSGLAEKYGAAKSTEELLLCKIGRCCGKSTPPLSREEILERMPSIGKWKLSPDGSLISLCFVAKSWEVAMKFLNEVSSLAESEGHHPDLHLTNYRNVQVDLTTHAVGGLALPDFVLAAKIDTIKAGFASKPTPKYHVLGVNHPKFPRFETPHLVIFKDWRLTALQMSFTFSVAAYVVIKSLLLWSVIQYEDVATGFNSWCFTSWQSAPATDSPHCGRNRSFDLAPLNRVELGGIAAYNHSCPTVTGADIMRQVGTEAQVTVWSQKQRKTLGCDGADYDALDLNGKPCFESFFMNGIEDLPLFLIHTVSASSIGIKASLLSCKIIRDGKILGEASAGANNNGWAFTLRQLLEYAGNYSLDDINEGNVVDVRPGTLIRLRHTGFILTLRFRYWNFKSWPEDYWDHRSFPWDWTPSEPQCSIEVELQPQAWGFTGADPDPEGSILKAVARIQFIGSGKFGELSWLLMVSALIEAFVLMGIASQVTLHVARCLYGEMFREVTETSYEKVVWQSEEENGDDPGLQKSGRSTFGRQRKSAFKAKHAGALDLSASMPVDAVAIREVGLTRRTQLLLQHLAAPAVARFEGELLLQSYLERRLLGFTDFEATDALGSSNAQRLIDAAEKALSIMEDHDDETYALLEKLSRRWRLEEHGFLPETLKTAYL</sequence>
<evidence type="ECO:0000256" key="4">
    <source>
        <dbReference type="ARBA" id="ARBA00023239"/>
    </source>
</evidence>
<reference evidence="8" key="2">
    <citation type="submission" date="2024-04" db="EMBL/GenBank/DDBJ databases">
        <authorList>
            <person name="Chen Y."/>
            <person name="Shah S."/>
            <person name="Dougan E. K."/>
            <person name="Thang M."/>
            <person name="Chan C."/>
        </authorList>
    </citation>
    <scope>NUCLEOTIDE SEQUENCE [LARGE SCALE GENOMIC DNA]</scope>
</reference>
<dbReference type="EMBL" id="CAMXCT010000225">
    <property type="protein sequence ID" value="CAI3975846.1"/>
    <property type="molecule type" value="Genomic_DNA"/>
</dbReference>
<feature type="region of interest" description="Disordered" evidence="6">
    <location>
        <begin position="511"/>
        <end position="530"/>
    </location>
</feature>
<dbReference type="Gene3D" id="3.30.1360.20">
    <property type="entry name" value="Transcriptional coactivator/pterin dehydratase"/>
    <property type="match status" value="1"/>
</dbReference>
<evidence type="ECO:0000313" key="8">
    <source>
        <dbReference type="EMBL" id="CAL1129221.1"/>
    </source>
</evidence>
<proteinExistence type="inferred from homology"/>
<dbReference type="SUPFAM" id="SSF55248">
    <property type="entry name" value="PCD-like"/>
    <property type="match status" value="1"/>
</dbReference>
<evidence type="ECO:0000256" key="3">
    <source>
        <dbReference type="ARBA" id="ARBA00013252"/>
    </source>
</evidence>
<dbReference type="GO" id="GO:0008124">
    <property type="term" value="F:4-alpha-hydroxytetrahydrobiopterin dehydratase activity"/>
    <property type="evidence" value="ECO:0007669"/>
    <property type="project" value="UniProtKB-EC"/>
</dbReference>
<dbReference type="AlphaFoldDB" id="A0A9P1FH64"/>
<keyword evidence="9" id="KW-1185">Reference proteome</keyword>
<dbReference type="InterPro" id="IPR001533">
    <property type="entry name" value="Pterin_deHydtase"/>
</dbReference>
<evidence type="ECO:0000256" key="5">
    <source>
        <dbReference type="ARBA" id="ARBA00030497"/>
    </source>
</evidence>
<dbReference type="InterPro" id="IPR036428">
    <property type="entry name" value="PCD_sf"/>
</dbReference>
<gene>
    <name evidence="7" type="ORF">C1SCF055_LOCUS4123</name>
</gene>
<evidence type="ECO:0000256" key="6">
    <source>
        <dbReference type="SAM" id="MobiDB-lite"/>
    </source>
</evidence>
<dbReference type="GO" id="GO:0006729">
    <property type="term" value="P:tetrahydrobiopterin biosynthetic process"/>
    <property type="evidence" value="ECO:0007669"/>
    <property type="project" value="InterPro"/>
</dbReference>
<keyword evidence="4" id="KW-0456">Lyase</keyword>
<dbReference type="Pfam" id="PF01329">
    <property type="entry name" value="Pterin_4a"/>
    <property type="match status" value="1"/>
</dbReference>
<comment type="similarity">
    <text evidence="2">Belongs to the pterin-4-alpha-carbinolamine dehydratase family.</text>
</comment>
<dbReference type="EMBL" id="CAMXCT020000225">
    <property type="protein sequence ID" value="CAL1129221.1"/>
    <property type="molecule type" value="Genomic_DNA"/>
</dbReference>
<comment type="catalytic activity">
    <reaction evidence="1">
        <text>(4aS,6R)-4a-hydroxy-L-erythro-5,6,7,8-tetrahydrobiopterin = (6R)-L-erythro-6,7-dihydrobiopterin + H2O</text>
        <dbReference type="Rhea" id="RHEA:11920"/>
        <dbReference type="ChEBI" id="CHEBI:15377"/>
        <dbReference type="ChEBI" id="CHEBI:15642"/>
        <dbReference type="ChEBI" id="CHEBI:43120"/>
        <dbReference type="EC" id="4.2.1.96"/>
    </reaction>
</comment>
<dbReference type="OrthoDB" id="411158at2759"/>